<proteinExistence type="inferred from homology"/>
<keyword evidence="4 9" id="KW-0808">Transferase</keyword>
<evidence type="ECO:0000256" key="4">
    <source>
        <dbReference type="ARBA" id="ARBA00022679"/>
    </source>
</evidence>
<evidence type="ECO:0000256" key="3">
    <source>
        <dbReference type="ARBA" id="ARBA00022603"/>
    </source>
</evidence>
<dbReference type="Proteomes" id="UP000468707">
    <property type="component" value="Unassembled WGS sequence"/>
</dbReference>
<dbReference type="PROSITE" id="PS00092">
    <property type="entry name" value="N6_MTASE"/>
    <property type="match status" value="1"/>
</dbReference>
<evidence type="ECO:0000256" key="5">
    <source>
        <dbReference type="ARBA" id="ARBA00022691"/>
    </source>
</evidence>
<evidence type="ECO:0000256" key="6">
    <source>
        <dbReference type="ARBA" id="ARBA00047942"/>
    </source>
</evidence>
<feature type="domain" description="DNA methylase N-4/N-6" evidence="8">
    <location>
        <begin position="144"/>
        <end position="463"/>
    </location>
</feature>
<feature type="compositionally biased region" description="Polar residues" evidence="7">
    <location>
        <begin position="552"/>
        <end position="563"/>
    </location>
</feature>
<dbReference type="EC" id="2.1.1.72" evidence="2"/>
<evidence type="ECO:0000313" key="9">
    <source>
        <dbReference type="EMBL" id="NDV42062.1"/>
    </source>
</evidence>
<dbReference type="GO" id="GO:0009007">
    <property type="term" value="F:site-specific DNA-methyltransferase (adenine-specific) activity"/>
    <property type="evidence" value="ECO:0007669"/>
    <property type="project" value="UniProtKB-EC"/>
</dbReference>
<reference evidence="9 10" key="1">
    <citation type="submission" date="2020-01" db="EMBL/GenBank/DDBJ databases">
        <title>Muricauda sediminis sp.nov. 40Bstr401.</title>
        <authorList>
            <person name="Xue Z."/>
            <person name="Zhu S."/>
            <person name="Ren N."/>
            <person name="Chen T."/>
            <person name="Chen X."/>
            <person name="Chen J."/>
            <person name="Yang J."/>
        </authorList>
    </citation>
    <scope>NUCLEOTIDE SEQUENCE [LARGE SCALE GENOMIC DNA]</scope>
    <source>
        <strain evidence="9 10">40Bstr401</strain>
    </source>
</reference>
<feature type="region of interest" description="Disordered" evidence="7">
    <location>
        <begin position="545"/>
        <end position="565"/>
    </location>
</feature>
<dbReference type="GO" id="GO:0008170">
    <property type="term" value="F:N-methyltransferase activity"/>
    <property type="evidence" value="ECO:0007669"/>
    <property type="project" value="InterPro"/>
</dbReference>
<dbReference type="Gene3D" id="3.40.50.150">
    <property type="entry name" value="Vaccinia Virus protein VP39"/>
    <property type="match status" value="1"/>
</dbReference>
<dbReference type="GO" id="GO:0003677">
    <property type="term" value="F:DNA binding"/>
    <property type="evidence" value="ECO:0007669"/>
    <property type="project" value="InterPro"/>
</dbReference>
<keyword evidence="5" id="KW-0949">S-adenosyl-L-methionine</keyword>
<evidence type="ECO:0000313" key="10">
    <source>
        <dbReference type="Proteomes" id="UP000468707"/>
    </source>
</evidence>
<dbReference type="EMBL" id="JAAAMI010000001">
    <property type="protein sequence ID" value="NDV42062.1"/>
    <property type="molecule type" value="Genomic_DNA"/>
</dbReference>
<comment type="caution">
    <text evidence="9">The sequence shown here is derived from an EMBL/GenBank/DDBJ whole genome shotgun (WGS) entry which is preliminary data.</text>
</comment>
<comment type="catalytic activity">
    <reaction evidence="6">
        <text>a 2'-deoxyadenosine in DNA + S-adenosyl-L-methionine = an N(6)-methyl-2'-deoxyadenosine in DNA + S-adenosyl-L-homocysteine + H(+)</text>
        <dbReference type="Rhea" id="RHEA:15197"/>
        <dbReference type="Rhea" id="RHEA-COMP:12418"/>
        <dbReference type="Rhea" id="RHEA-COMP:12419"/>
        <dbReference type="ChEBI" id="CHEBI:15378"/>
        <dbReference type="ChEBI" id="CHEBI:57856"/>
        <dbReference type="ChEBI" id="CHEBI:59789"/>
        <dbReference type="ChEBI" id="CHEBI:90615"/>
        <dbReference type="ChEBI" id="CHEBI:90616"/>
        <dbReference type="EC" id="2.1.1.72"/>
    </reaction>
</comment>
<dbReference type="Pfam" id="PF01555">
    <property type="entry name" value="N6_N4_Mtase"/>
    <property type="match status" value="1"/>
</dbReference>
<dbReference type="PRINTS" id="PR00506">
    <property type="entry name" value="D21N6MTFRASE"/>
</dbReference>
<dbReference type="RefSeq" id="WP_163632469.1">
    <property type="nucleotide sequence ID" value="NZ_JAAAMI010000001.1"/>
</dbReference>
<name>A0A6I5KU34_9FLAO</name>
<dbReference type="GO" id="GO:0032259">
    <property type="term" value="P:methylation"/>
    <property type="evidence" value="ECO:0007669"/>
    <property type="project" value="UniProtKB-KW"/>
</dbReference>
<sequence length="819" mass="92558">MAKKKTNKQIEQYKHSKDERANIPHVGLVTPASDPDTGEKKTYEYDPHLDPQLQWAGKAEHTSFEVPTVSLHVHERIDPKTIIETVKKEKDDVGQMSLFSEKKPLREAIDFYKHNEGWTNRLIAGDSLLVMNSLLEKEGMASKVQMVYFDPPYGIKYGSNFQPFVNKRDVKDGNDGDLTAEPEMIKAFRDTWELGIHSYLTYLRDRLLLAREMLNESGSVFVQISDENVHHVREIMDEVFGRNCFVSLIAFTTTSGFSTNALSRSGDYIVWYCKDPANLKFRKLFKNKVAGEAGATKYKPANTYSSIPNSWWPGDKLVSVDSLTSQGPTETDSKFLFDGKVYYPPTGMHWKTTVEGLYKLAEEKRIVIQGNSPRFLRFFEDYPVYPINNLWTDTSGVQNRTEGKIYVVQTASSPIQRCMLMTTDPGDLVLDITCGSGTTATVAEEWGRRWMTCDTSRVALSLTKQRLMTANYDYYKLAYPKEGVSSGFDYKTVPHITLKSIANNEPPATEILYDQPLKENGKTRITGPFTVEAVPAPYAKSFDELEQEDTGSDNSIARSGETNRQAEWRDELLRAGVRAKGGNIIQFTRVEPLAGTKYIQAEAETKEDTPKKVLVVFGPEHAPLEQRMVENAWQESRALRPDMLLFCAFQFDEEAAKDIDELTPAIAGMQLIKAQMNADMLTDDLRKKRSSNESFWLVGQPDVRIHKVEDGKIQVEVMGFDYYNPKTGNVESGGKKNIAMWMLDTDYDNRSLYPSQVFFPMAGAKDGWVKLAKNLKAEIDEEKIEAFKGTISLPFESGSAVAVKIIDDRGIESLRVLTV</sequence>
<dbReference type="InterPro" id="IPR002052">
    <property type="entry name" value="DNA_methylase_N6_adenine_CS"/>
</dbReference>
<keyword evidence="3 9" id="KW-0489">Methyltransferase</keyword>
<protein>
    <recommendedName>
        <fullName evidence="2">site-specific DNA-methyltransferase (adenine-specific)</fullName>
        <ecNumber evidence="2">2.1.1.72</ecNumber>
    </recommendedName>
</protein>
<accession>A0A6I5KU34</accession>
<feature type="region of interest" description="Disordered" evidence="7">
    <location>
        <begin position="1"/>
        <end position="43"/>
    </location>
</feature>
<dbReference type="SUPFAM" id="SSF53335">
    <property type="entry name" value="S-adenosyl-L-methionine-dependent methyltransferases"/>
    <property type="match status" value="1"/>
</dbReference>
<gene>
    <name evidence="9" type="ORF">GTK07_01880</name>
</gene>
<comment type="similarity">
    <text evidence="1">Belongs to the N(4)/N(6)-methyltransferase family.</text>
</comment>
<keyword evidence="10" id="KW-1185">Reference proteome</keyword>
<evidence type="ECO:0000259" key="8">
    <source>
        <dbReference type="Pfam" id="PF01555"/>
    </source>
</evidence>
<dbReference type="InterPro" id="IPR029063">
    <property type="entry name" value="SAM-dependent_MTases_sf"/>
</dbReference>
<feature type="compositionally biased region" description="Basic and acidic residues" evidence="7">
    <location>
        <begin position="11"/>
        <end position="22"/>
    </location>
</feature>
<evidence type="ECO:0000256" key="1">
    <source>
        <dbReference type="ARBA" id="ARBA00006594"/>
    </source>
</evidence>
<dbReference type="InterPro" id="IPR002295">
    <property type="entry name" value="N4/N6-MTase_EcoPI_Mod-like"/>
</dbReference>
<evidence type="ECO:0000256" key="2">
    <source>
        <dbReference type="ARBA" id="ARBA00011900"/>
    </source>
</evidence>
<dbReference type="InterPro" id="IPR002941">
    <property type="entry name" value="DNA_methylase_N4/N6"/>
</dbReference>
<evidence type="ECO:0000256" key="7">
    <source>
        <dbReference type="SAM" id="MobiDB-lite"/>
    </source>
</evidence>
<dbReference type="AlphaFoldDB" id="A0A6I5KU34"/>
<organism evidence="9 10">
    <name type="scientific">Flagellimonas sediminis</name>
    <dbReference type="NCBI Taxonomy" id="2696468"/>
    <lineage>
        <taxon>Bacteria</taxon>
        <taxon>Pseudomonadati</taxon>
        <taxon>Bacteroidota</taxon>
        <taxon>Flavobacteriia</taxon>
        <taxon>Flavobacteriales</taxon>
        <taxon>Flavobacteriaceae</taxon>
        <taxon>Flagellimonas</taxon>
    </lineage>
</organism>